<organism evidence="1 2">
    <name type="scientific">Meloidogyne enterolobii</name>
    <name type="common">Root-knot nematode worm</name>
    <name type="synonym">Meloidogyne mayaguensis</name>
    <dbReference type="NCBI Taxonomy" id="390850"/>
    <lineage>
        <taxon>Eukaryota</taxon>
        <taxon>Metazoa</taxon>
        <taxon>Ecdysozoa</taxon>
        <taxon>Nematoda</taxon>
        <taxon>Chromadorea</taxon>
        <taxon>Rhabditida</taxon>
        <taxon>Tylenchina</taxon>
        <taxon>Tylenchomorpha</taxon>
        <taxon>Tylenchoidea</taxon>
        <taxon>Meloidogynidae</taxon>
        <taxon>Meloidogyninae</taxon>
        <taxon>Meloidogyne</taxon>
    </lineage>
</organism>
<protein>
    <submittedName>
        <fullName evidence="1">Uncharacterized protein</fullName>
    </submittedName>
</protein>
<accession>A0ACB1A9T7</accession>
<keyword evidence="2" id="KW-1185">Reference proteome</keyword>
<gene>
    <name evidence="1" type="ORF">MENTE1834_LOCUS35934</name>
</gene>
<dbReference type="EMBL" id="CAVMJV010000070">
    <property type="protein sequence ID" value="CAK5088292.1"/>
    <property type="molecule type" value="Genomic_DNA"/>
</dbReference>
<evidence type="ECO:0000313" key="2">
    <source>
        <dbReference type="Proteomes" id="UP001497535"/>
    </source>
</evidence>
<sequence length="580" mass="65772">MNIQSTSNPEIVEVKVFANGSVKEEVNDEDGQFSQLVDQILEKNTFVEFNFTISSKGRELLRRDGFEFRFEGDSKIEEGREGDFWVYLKVWSTPFVDIKKIYRADNGPSAIKLDFGNMANVGVGSTCKSTEIWRCVHQQPYCKGRIHVKKDLLVHDGQKFKLGVVVNGEHNHPAKHEAVRDVLNILKEQACMENPLPVREAVKLARESVPIDLRKAGECSTATMGRCYRNYLKKFKNQAMDIKIDIDSEPPPCKSSWWYWFSKLDENLAGCKNCDWVKSRGNAKSTSILRSHLKSRHPDLFAEKLEADQNSSKWKAPKRKAPQDTNSFEIAVKSVSECLEQSNHSFVAIESPARSQASLSDVHEYNSLSDTNEEKPPTIFDQSTGKQENGQSNNEKITDMLRTLFNPNIYPLDDIMVMSATGINNNTDNSTGLLTDNQLNENQQIVKLSRIEYFSAAHRLNNPKLSVQDNNQLFGKCNNPNGHGHNYKLKVVLEGPVNAETGMVYNLSDLKREISQVLELVDHKNLDKDVAYFRDNNIVSTTENLAIFLFDELRARMGNPELLKKVVVDETDKNSFTYSG</sequence>
<proteinExistence type="predicted"/>
<name>A0ACB1A9T7_MELEN</name>
<comment type="caution">
    <text evidence="1">The sequence shown here is derived from an EMBL/GenBank/DDBJ whole genome shotgun (WGS) entry which is preliminary data.</text>
</comment>
<dbReference type="Proteomes" id="UP001497535">
    <property type="component" value="Unassembled WGS sequence"/>
</dbReference>
<evidence type="ECO:0000313" key="1">
    <source>
        <dbReference type="EMBL" id="CAK5088292.1"/>
    </source>
</evidence>
<reference evidence="1" key="1">
    <citation type="submission" date="2023-11" db="EMBL/GenBank/DDBJ databases">
        <authorList>
            <person name="Poullet M."/>
        </authorList>
    </citation>
    <scope>NUCLEOTIDE SEQUENCE</scope>
    <source>
        <strain evidence="1">E1834</strain>
    </source>
</reference>